<evidence type="ECO:0008006" key="4">
    <source>
        <dbReference type="Google" id="ProtNLM"/>
    </source>
</evidence>
<accession>A0AAN6M4L0</accession>
<evidence type="ECO:0000313" key="2">
    <source>
        <dbReference type="EMBL" id="KAK3214016.1"/>
    </source>
</evidence>
<sequence>MGTTLDAEYFSRLQPRSGNGCPNAMSAFHLQLDTSPPYTTETQNTFPFFHAKSLRRAMILKFRLLSVVLLSLFLGIAWYLHATSAPSPPAYLGSSYRNYDSSAHLPDTDFAIATFLTGQATDDSYFVATRVLTHQLLRAEATKIDPKKVTFLILCSESVSKEQKDALRDDGATIVEVRDVPVNWWIHSGVTRWKEQFTKLRVFEMIEYKRILFMDADILITGRIDAIFEEPEVATLAPTLDRKKQAKWGESQLPAQWLFAARSDNAFIGERQHPTPPLQTLSFSAGFFLVAPDRSIFEYLLSIMAIPRRFDPFTMEQSLLNYAFRREGRMPWRELHWKWSATWPNEKDVEMGVVTLHEKLWKTGPQALQDIWNRRKGEMLNFQEKRALAAAA</sequence>
<evidence type="ECO:0000313" key="3">
    <source>
        <dbReference type="Proteomes" id="UP001280581"/>
    </source>
</evidence>
<dbReference type="EMBL" id="WVTA01000004">
    <property type="protein sequence ID" value="KAK3214016.1"/>
    <property type="molecule type" value="Genomic_DNA"/>
</dbReference>
<dbReference type="AlphaFoldDB" id="A0AAN6M4L0"/>
<protein>
    <recommendedName>
        <fullName evidence="4">Nucleotide-diphospho-sugar transferase</fullName>
    </recommendedName>
</protein>
<dbReference type="SUPFAM" id="SSF53448">
    <property type="entry name" value="Nucleotide-diphospho-sugar transferases"/>
    <property type="match status" value="1"/>
</dbReference>
<dbReference type="PANTHER" id="PTHR11183">
    <property type="entry name" value="GLYCOGENIN SUBFAMILY MEMBER"/>
    <property type="match status" value="1"/>
</dbReference>
<name>A0AAN6M4L0_9PLEO</name>
<keyword evidence="1" id="KW-1133">Transmembrane helix</keyword>
<dbReference type="Proteomes" id="UP001280581">
    <property type="component" value="Unassembled WGS sequence"/>
</dbReference>
<feature type="transmembrane region" description="Helical" evidence="1">
    <location>
        <begin position="62"/>
        <end position="80"/>
    </location>
</feature>
<organism evidence="2 3">
    <name type="scientific">Pseudopithomyces chartarum</name>
    <dbReference type="NCBI Taxonomy" id="1892770"/>
    <lineage>
        <taxon>Eukaryota</taxon>
        <taxon>Fungi</taxon>
        <taxon>Dikarya</taxon>
        <taxon>Ascomycota</taxon>
        <taxon>Pezizomycotina</taxon>
        <taxon>Dothideomycetes</taxon>
        <taxon>Pleosporomycetidae</taxon>
        <taxon>Pleosporales</taxon>
        <taxon>Massarineae</taxon>
        <taxon>Didymosphaeriaceae</taxon>
        <taxon>Pseudopithomyces</taxon>
    </lineage>
</organism>
<dbReference type="InterPro" id="IPR050587">
    <property type="entry name" value="GNT1/Glycosyltrans_8"/>
</dbReference>
<keyword evidence="3" id="KW-1185">Reference proteome</keyword>
<dbReference type="Gene3D" id="3.90.550.10">
    <property type="entry name" value="Spore Coat Polysaccharide Biosynthesis Protein SpsA, Chain A"/>
    <property type="match status" value="1"/>
</dbReference>
<keyword evidence="1" id="KW-0472">Membrane</keyword>
<proteinExistence type="predicted"/>
<comment type="caution">
    <text evidence="2">The sequence shown here is derived from an EMBL/GenBank/DDBJ whole genome shotgun (WGS) entry which is preliminary data.</text>
</comment>
<gene>
    <name evidence="2" type="ORF">GRF29_28g1752491</name>
</gene>
<evidence type="ECO:0000256" key="1">
    <source>
        <dbReference type="SAM" id="Phobius"/>
    </source>
</evidence>
<keyword evidence="1" id="KW-0812">Transmembrane</keyword>
<dbReference type="InterPro" id="IPR029044">
    <property type="entry name" value="Nucleotide-diphossugar_trans"/>
</dbReference>
<reference evidence="2 3" key="1">
    <citation type="submission" date="2021-02" db="EMBL/GenBank/DDBJ databases">
        <title>Genome assembly of Pseudopithomyces chartarum.</title>
        <authorList>
            <person name="Jauregui R."/>
            <person name="Singh J."/>
            <person name="Voisey C."/>
        </authorList>
    </citation>
    <scope>NUCLEOTIDE SEQUENCE [LARGE SCALE GENOMIC DNA]</scope>
    <source>
        <strain evidence="2 3">AGR01</strain>
    </source>
</reference>